<reference evidence="2" key="1">
    <citation type="submission" date="2022-10" db="EMBL/GenBank/DDBJ databases">
        <authorList>
            <person name="Chen Y."/>
            <person name="Dougan E. K."/>
            <person name="Chan C."/>
            <person name="Rhodes N."/>
            <person name="Thang M."/>
        </authorList>
    </citation>
    <scope>NUCLEOTIDE SEQUENCE</scope>
</reference>
<dbReference type="EMBL" id="CAMXCT020000943">
    <property type="protein sequence ID" value="CAL1138365.1"/>
    <property type="molecule type" value="Genomic_DNA"/>
</dbReference>
<feature type="region of interest" description="Disordered" evidence="1">
    <location>
        <begin position="301"/>
        <end position="329"/>
    </location>
</feature>
<dbReference type="EMBL" id="CAMXCT010000943">
    <property type="protein sequence ID" value="CAI3984990.1"/>
    <property type="molecule type" value="Genomic_DNA"/>
</dbReference>
<sequence>SLKLPWEHGFWKTVFEGPTEPNGIMDWKVAEPPLFVPCASRAEPAPAKKLRVSAMSWRVRLSQHWAEAAGVVDDGWITVWTQVRAELGISFEAGHPTMPAPLEDGGISMRPLSSEEMKQWTSILLHSVQIETDGRRLTSHSCKCTLSSWCSKRGLPWEDRLVLGGHTSAVRSALVYARDGLGRPLRMLEKLLLEVRLGRFLPDATRSGRFPGPFATAPDFDDGAHSEFSYAPSLGFGDPVDDTANSTFHDGWLKPVEPCDKSSEGPHAALECKVEASGSVWELADSSEVIDLDTCSEDSGCSVATTSSSSDEEAAELSSARRPVHPPKVPDQLKLLQHKKLKTLHLMELQNQRIMLCGRVAEPSRYESVQVGIPREPADFIRDAVRKGHPRDIIAQATSFGPSFKSLGVIFDVGAIHDGTFALQHTESRKSELMQILDNLIGTWMDLKHAIGSSKPVVISKTLCTTWYVFTDGAYEPDSDVLASIGAVLISPTGTPVQCFGEVVPKTFVDELLQHSSHPIYELEVLPVVMATRLWMKYLTGCPTVYFLDNVAARATYIKGVGATPPSIPLLKDFVRLEARLKIYSWFGRVPSHSNVADSPSRLVFDDPVLSGCPRVRIVLPTHVHEIGDGSG</sequence>
<dbReference type="Proteomes" id="UP001152797">
    <property type="component" value="Unassembled WGS sequence"/>
</dbReference>
<evidence type="ECO:0000256" key="1">
    <source>
        <dbReference type="SAM" id="MobiDB-lite"/>
    </source>
</evidence>
<dbReference type="OrthoDB" id="447983at2759"/>
<dbReference type="EMBL" id="CAMXCT030000943">
    <property type="protein sequence ID" value="CAL4772302.1"/>
    <property type="molecule type" value="Genomic_DNA"/>
</dbReference>
<comment type="caution">
    <text evidence="2">The sequence shown here is derived from an EMBL/GenBank/DDBJ whole genome shotgun (WGS) entry which is preliminary data.</text>
</comment>
<gene>
    <name evidence="2" type="ORF">C1SCF055_LOCUS12481</name>
</gene>
<feature type="non-terminal residue" evidence="2">
    <location>
        <position position="1"/>
    </location>
</feature>
<name>A0A9P1C4M9_9DINO</name>
<evidence type="ECO:0000313" key="2">
    <source>
        <dbReference type="EMBL" id="CAI3984990.1"/>
    </source>
</evidence>
<proteinExistence type="predicted"/>
<evidence type="ECO:0000313" key="4">
    <source>
        <dbReference type="Proteomes" id="UP001152797"/>
    </source>
</evidence>
<accession>A0A9P1C4M9</accession>
<protein>
    <submittedName>
        <fullName evidence="2">Uncharacterized protein</fullName>
    </submittedName>
</protein>
<keyword evidence="4" id="KW-1185">Reference proteome</keyword>
<organism evidence="2">
    <name type="scientific">Cladocopium goreaui</name>
    <dbReference type="NCBI Taxonomy" id="2562237"/>
    <lineage>
        <taxon>Eukaryota</taxon>
        <taxon>Sar</taxon>
        <taxon>Alveolata</taxon>
        <taxon>Dinophyceae</taxon>
        <taxon>Suessiales</taxon>
        <taxon>Symbiodiniaceae</taxon>
        <taxon>Cladocopium</taxon>
    </lineage>
</organism>
<reference evidence="3" key="2">
    <citation type="submission" date="2024-04" db="EMBL/GenBank/DDBJ databases">
        <authorList>
            <person name="Chen Y."/>
            <person name="Shah S."/>
            <person name="Dougan E. K."/>
            <person name="Thang M."/>
            <person name="Chan C."/>
        </authorList>
    </citation>
    <scope>NUCLEOTIDE SEQUENCE [LARGE SCALE GENOMIC DNA]</scope>
</reference>
<evidence type="ECO:0000313" key="3">
    <source>
        <dbReference type="EMBL" id="CAL1138365.1"/>
    </source>
</evidence>
<dbReference type="AlphaFoldDB" id="A0A9P1C4M9"/>